<gene>
    <name evidence="1" type="ORF">GLOTRDRAFT_51373</name>
</gene>
<dbReference type="KEGG" id="gtr:GLOTRDRAFT_51373"/>
<organism evidence="1 2">
    <name type="scientific">Gloeophyllum trabeum (strain ATCC 11539 / FP-39264 / Madison 617)</name>
    <name type="common">Brown rot fungus</name>
    <dbReference type="NCBI Taxonomy" id="670483"/>
    <lineage>
        <taxon>Eukaryota</taxon>
        <taxon>Fungi</taxon>
        <taxon>Dikarya</taxon>
        <taxon>Basidiomycota</taxon>
        <taxon>Agaricomycotina</taxon>
        <taxon>Agaricomycetes</taxon>
        <taxon>Gloeophyllales</taxon>
        <taxon>Gloeophyllaceae</taxon>
        <taxon>Gloeophyllum</taxon>
    </lineage>
</organism>
<dbReference type="RefSeq" id="XP_007871620.1">
    <property type="nucleotide sequence ID" value="XM_007873429.1"/>
</dbReference>
<dbReference type="GeneID" id="19306810"/>
<dbReference type="Proteomes" id="UP000030669">
    <property type="component" value="Unassembled WGS sequence"/>
</dbReference>
<keyword evidence="2" id="KW-1185">Reference proteome</keyword>
<reference evidence="1 2" key="1">
    <citation type="journal article" date="2012" name="Science">
        <title>The Paleozoic origin of enzymatic lignin decomposition reconstructed from 31 fungal genomes.</title>
        <authorList>
            <person name="Floudas D."/>
            <person name="Binder M."/>
            <person name="Riley R."/>
            <person name="Barry K."/>
            <person name="Blanchette R.A."/>
            <person name="Henrissat B."/>
            <person name="Martinez A.T."/>
            <person name="Otillar R."/>
            <person name="Spatafora J.W."/>
            <person name="Yadav J.S."/>
            <person name="Aerts A."/>
            <person name="Benoit I."/>
            <person name="Boyd A."/>
            <person name="Carlson A."/>
            <person name="Copeland A."/>
            <person name="Coutinho P.M."/>
            <person name="de Vries R.P."/>
            <person name="Ferreira P."/>
            <person name="Findley K."/>
            <person name="Foster B."/>
            <person name="Gaskell J."/>
            <person name="Glotzer D."/>
            <person name="Gorecki P."/>
            <person name="Heitman J."/>
            <person name="Hesse C."/>
            <person name="Hori C."/>
            <person name="Igarashi K."/>
            <person name="Jurgens J.A."/>
            <person name="Kallen N."/>
            <person name="Kersten P."/>
            <person name="Kohler A."/>
            <person name="Kuees U."/>
            <person name="Kumar T.K.A."/>
            <person name="Kuo A."/>
            <person name="LaButti K."/>
            <person name="Larrondo L.F."/>
            <person name="Lindquist E."/>
            <person name="Ling A."/>
            <person name="Lombard V."/>
            <person name="Lucas S."/>
            <person name="Lundell T."/>
            <person name="Martin R."/>
            <person name="McLaughlin D.J."/>
            <person name="Morgenstern I."/>
            <person name="Morin E."/>
            <person name="Murat C."/>
            <person name="Nagy L.G."/>
            <person name="Nolan M."/>
            <person name="Ohm R.A."/>
            <person name="Patyshakuliyeva A."/>
            <person name="Rokas A."/>
            <person name="Ruiz-Duenas F.J."/>
            <person name="Sabat G."/>
            <person name="Salamov A."/>
            <person name="Samejima M."/>
            <person name="Schmutz J."/>
            <person name="Slot J.C."/>
            <person name="St John F."/>
            <person name="Stenlid J."/>
            <person name="Sun H."/>
            <person name="Sun S."/>
            <person name="Syed K."/>
            <person name="Tsang A."/>
            <person name="Wiebenga A."/>
            <person name="Young D."/>
            <person name="Pisabarro A."/>
            <person name="Eastwood D.C."/>
            <person name="Martin F."/>
            <person name="Cullen D."/>
            <person name="Grigoriev I.V."/>
            <person name="Hibbett D.S."/>
        </authorList>
    </citation>
    <scope>NUCLEOTIDE SEQUENCE [LARGE SCALE GENOMIC DNA]</scope>
    <source>
        <strain evidence="1 2">ATCC 11539</strain>
    </source>
</reference>
<dbReference type="OrthoDB" id="2094269at2759"/>
<sequence>SQGAAMAATVSAMYGIPKLERPYLYPEFLVDGLPPHPPLYARRASPTIFN</sequence>
<dbReference type="AlphaFoldDB" id="S7PR22"/>
<feature type="non-terminal residue" evidence="1">
    <location>
        <position position="1"/>
    </location>
</feature>
<evidence type="ECO:0000313" key="2">
    <source>
        <dbReference type="Proteomes" id="UP000030669"/>
    </source>
</evidence>
<dbReference type="HOGENOM" id="CLU_3129730_0_0_1"/>
<evidence type="ECO:0000313" key="1">
    <source>
        <dbReference type="EMBL" id="EPQ49923.1"/>
    </source>
</evidence>
<proteinExistence type="predicted"/>
<protein>
    <submittedName>
        <fullName evidence="1">Uncharacterized protein</fullName>
    </submittedName>
</protein>
<name>S7PR22_GLOTA</name>
<accession>S7PR22</accession>
<dbReference type="EMBL" id="KB469489">
    <property type="protein sequence ID" value="EPQ49923.1"/>
    <property type="molecule type" value="Genomic_DNA"/>
</dbReference>